<keyword evidence="4 9" id="KW-0732">Signal</keyword>
<name>A0A8H7EM78_9PLEO</name>
<dbReference type="EMBL" id="JAAABM010000002">
    <property type="protein sequence ID" value="KAF7680852.1"/>
    <property type="molecule type" value="Genomic_DNA"/>
</dbReference>
<reference evidence="11" key="1">
    <citation type="submission" date="2020-01" db="EMBL/GenBank/DDBJ databases">
        <authorList>
            <person name="Feng Z.H.Z."/>
        </authorList>
    </citation>
    <scope>NUCLEOTIDE SEQUENCE</scope>
    <source>
        <strain evidence="11">CBS107.38</strain>
    </source>
</reference>
<evidence type="ECO:0000256" key="4">
    <source>
        <dbReference type="ARBA" id="ARBA00022729"/>
    </source>
</evidence>
<dbReference type="GO" id="GO:0016020">
    <property type="term" value="C:membrane"/>
    <property type="evidence" value="ECO:0007669"/>
    <property type="project" value="UniProtKB-SubCell"/>
</dbReference>
<keyword evidence="5" id="KW-1133">Transmembrane helix</keyword>
<dbReference type="InterPro" id="IPR015720">
    <property type="entry name" value="Emp24-like"/>
</dbReference>
<feature type="compositionally biased region" description="Basic and acidic residues" evidence="8">
    <location>
        <begin position="365"/>
        <end position="386"/>
    </location>
</feature>
<evidence type="ECO:0000313" key="11">
    <source>
        <dbReference type="EMBL" id="KAF7680852.1"/>
    </source>
</evidence>
<dbReference type="PANTHER" id="PTHR22811">
    <property type="entry name" value="TRANSMEMBRANE EMP24 DOMAIN-CONTAINING PROTEIN"/>
    <property type="match status" value="1"/>
</dbReference>
<feature type="signal peptide" evidence="9">
    <location>
        <begin position="1"/>
        <end position="21"/>
    </location>
</feature>
<dbReference type="GeneID" id="62200728"/>
<dbReference type="PROSITE" id="PS50866">
    <property type="entry name" value="GOLD"/>
    <property type="match status" value="1"/>
</dbReference>
<evidence type="ECO:0000256" key="1">
    <source>
        <dbReference type="ARBA" id="ARBA00004479"/>
    </source>
</evidence>
<dbReference type="SMART" id="SM01190">
    <property type="entry name" value="EMP24_GP25L"/>
    <property type="match status" value="1"/>
</dbReference>
<evidence type="ECO:0000256" key="9">
    <source>
        <dbReference type="SAM" id="SignalP"/>
    </source>
</evidence>
<evidence type="ECO:0000259" key="10">
    <source>
        <dbReference type="PROSITE" id="PS50866"/>
    </source>
</evidence>
<evidence type="ECO:0000256" key="6">
    <source>
        <dbReference type="ARBA" id="ARBA00023136"/>
    </source>
</evidence>
<keyword evidence="3 11" id="KW-0812">Transmembrane</keyword>
<evidence type="ECO:0000256" key="7">
    <source>
        <dbReference type="ARBA" id="ARBA00037847"/>
    </source>
</evidence>
<feature type="region of interest" description="Disordered" evidence="8">
    <location>
        <begin position="364"/>
        <end position="397"/>
    </location>
</feature>
<evidence type="ECO:0000313" key="12">
    <source>
        <dbReference type="Proteomes" id="UP000596902"/>
    </source>
</evidence>
<dbReference type="GO" id="GO:0012505">
    <property type="term" value="C:endomembrane system"/>
    <property type="evidence" value="ECO:0007669"/>
    <property type="project" value="UniProtKB-SubCell"/>
</dbReference>
<dbReference type="Proteomes" id="UP000596902">
    <property type="component" value="Unassembled WGS sequence"/>
</dbReference>
<feature type="domain" description="GOLD" evidence="10">
    <location>
        <begin position="31"/>
        <end position="118"/>
    </location>
</feature>
<dbReference type="RefSeq" id="XP_038790842.1">
    <property type="nucleotide sequence ID" value="XM_038927550.1"/>
</dbReference>
<keyword evidence="12" id="KW-1185">Reference proteome</keyword>
<comment type="caution">
    <text evidence="11">The sequence shown here is derived from an EMBL/GenBank/DDBJ whole genome shotgun (WGS) entry which is preliminary data.</text>
</comment>
<organism evidence="11 12">
    <name type="scientific">Alternaria burnsii</name>
    <dbReference type="NCBI Taxonomy" id="1187904"/>
    <lineage>
        <taxon>Eukaryota</taxon>
        <taxon>Fungi</taxon>
        <taxon>Dikarya</taxon>
        <taxon>Ascomycota</taxon>
        <taxon>Pezizomycotina</taxon>
        <taxon>Dothideomycetes</taxon>
        <taxon>Pleosporomycetidae</taxon>
        <taxon>Pleosporales</taxon>
        <taxon>Pleosporineae</taxon>
        <taxon>Pleosporaceae</taxon>
        <taxon>Alternaria</taxon>
        <taxon>Alternaria sect. Alternaria</taxon>
    </lineage>
</organism>
<protein>
    <submittedName>
        <fullName evidence="11">Transmembrane emp24 domain containing protein 2</fullName>
    </submittedName>
</protein>
<feature type="compositionally biased region" description="Polar residues" evidence="8">
    <location>
        <begin position="311"/>
        <end position="320"/>
    </location>
</feature>
<evidence type="ECO:0000256" key="2">
    <source>
        <dbReference type="ARBA" id="ARBA00007104"/>
    </source>
</evidence>
<proteinExistence type="inferred from homology"/>
<comment type="subcellular location">
    <subcellularLocation>
        <location evidence="7">Endomembrane system</location>
        <topology evidence="7">Single-pass membrane protein</topology>
    </subcellularLocation>
    <subcellularLocation>
        <location evidence="1">Membrane</location>
        <topology evidence="1">Single-pass type I membrane protein</topology>
    </subcellularLocation>
</comment>
<feature type="region of interest" description="Disordered" evidence="8">
    <location>
        <begin position="237"/>
        <end position="326"/>
    </location>
</feature>
<dbReference type="SUPFAM" id="SSF101576">
    <property type="entry name" value="Supernatant protein factor (SPF), C-terminal domain"/>
    <property type="match status" value="1"/>
</dbReference>
<feature type="chain" id="PRO_5034654523" evidence="9">
    <location>
        <begin position="22"/>
        <end position="728"/>
    </location>
</feature>
<evidence type="ECO:0000256" key="8">
    <source>
        <dbReference type="SAM" id="MobiDB-lite"/>
    </source>
</evidence>
<dbReference type="InterPro" id="IPR009038">
    <property type="entry name" value="GOLD_dom"/>
</dbReference>
<evidence type="ECO:0000256" key="3">
    <source>
        <dbReference type="ARBA" id="ARBA00022692"/>
    </source>
</evidence>
<accession>A0A8H7EM78</accession>
<evidence type="ECO:0000256" key="5">
    <source>
        <dbReference type="ARBA" id="ARBA00022989"/>
    </source>
</evidence>
<sequence length="728" mass="83374">MLFPSFAILAAASSLLSFATAHNIQMKAHQRECFHESLHKDDKMTVTFQVGDREFGGSGNLEIDFWIETPSRSYQVHERGVSSGDHSFDAKEDGKYTYCFNNEHWGANTKEVSFNVHGIVYVPESEAPQDPLEKEVRTMSELVAQVKDEQGYIIVRERVHRNTAESTNARIKWWSIFQLMVLVGQGFFQVWWLKRFFENLIGAAFGNHLQYKTSASGSIPTPLSLDSETIHRPQHRYNVPMPRWTDGERPPTPPFHHQNDFPQYHGQWNTSLSMRSPPDHSPLPETQANYTSPYGIYTPAHDRLTGRPDFQSASPRQHNIQPPHLHPSANLLHSSPQQQITYLKPTLKAPSIQQWPTHNLASHNSKVDAATKKKQDEYRRKGEAARRKTISSQNSAPQYAPIPELASTTRRKRKVGILDDLVTPTPAPHHRSLHPSMDWIGQEQYHTSIPSSHHPHSAGVFDAQLPLYPSQHPPHTPTPLSPSSLDIIDLETIPQHITRNYDEYRWPVKLYQLQAERDFDFAECFLENHFQKNIYDSDEHKWHAHTTKGFIKDGDRLSILVLHNAANPFEWGMSPVSTTSIGVYGLYAHEHNEIHWTTITPSIPEWFDLCSDHGCLTVKQKWHPDMKASEKRFHRAYWLAANMLPLNRILNNSLVPERPHGLLEDDEGDSFVVTEEDLQYKWTEGTVTVENSEKIWQKLVDEVDALSLESLDFEHLATGGSERAFVVD</sequence>
<gene>
    <name evidence="11" type="ORF">GT037_002503</name>
</gene>
<keyword evidence="6" id="KW-0472">Membrane</keyword>
<dbReference type="Pfam" id="PF01105">
    <property type="entry name" value="EMP24_GP25L"/>
    <property type="match status" value="1"/>
</dbReference>
<dbReference type="AlphaFoldDB" id="A0A8H7EM78"/>
<dbReference type="InterPro" id="IPR036598">
    <property type="entry name" value="GOLD_dom_sf"/>
</dbReference>
<comment type="similarity">
    <text evidence="2">Belongs to the EMP24/GP25L family.</text>
</comment>
<reference evidence="11" key="2">
    <citation type="submission" date="2020-08" db="EMBL/GenBank/DDBJ databases">
        <title>Draft Genome Sequence of Cumin Blight Pathogen Alternaria burnsii.</title>
        <authorList>
            <person name="Feng Z."/>
        </authorList>
    </citation>
    <scope>NUCLEOTIDE SEQUENCE</scope>
    <source>
        <strain evidence="11">CBS107.38</strain>
    </source>
</reference>